<feature type="compositionally biased region" description="Acidic residues" evidence="9">
    <location>
        <begin position="250"/>
        <end position="279"/>
    </location>
</feature>
<accession>A0ABQ7GYP2</accession>
<dbReference type="CDD" id="cd17942">
    <property type="entry name" value="DEADc_DDX18"/>
    <property type="match status" value="1"/>
</dbReference>
<dbReference type="InterPro" id="IPR044773">
    <property type="entry name" value="DDX18/Has1_DEADc"/>
</dbReference>
<evidence type="ECO:0000259" key="11">
    <source>
        <dbReference type="PROSITE" id="PS51195"/>
    </source>
</evidence>
<evidence type="ECO:0000256" key="8">
    <source>
        <dbReference type="RuleBase" id="RU365068"/>
    </source>
</evidence>
<name>A0ABQ7GYP2_DUNSA</name>
<keyword evidence="5 8" id="KW-0694">RNA-binding</keyword>
<dbReference type="InterPro" id="IPR014014">
    <property type="entry name" value="RNA_helicase_DEAD_Q_motif"/>
</dbReference>
<evidence type="ECO:0000256" key="9">
    <source>
        <dbReference type="SAM" id="MobiDB-lite"/>
    </source>
</evidence>
<comment type="caution">
    <text evidence="12">The sequence shown here is derived from an EMBL/GenBank/DDBJ whole genome shotgun (WGS) entry which is preliminary data.</text>
</comment>
<organism evidence="12 13">
    <name type="scientific">Dunaliella salina</name>
    <name type="common">Green alga</name>
    <name type="synonym">Protococcus salinus</name>
    <dbReference type="NCBI Taxonomy" id="3046"/>
    <lineage>
        <taxon>Eukaryota</taxon>
        <taxon>Viridiplantae</taxon>
        <taxon>Chlorophyta</taxon>
        <taxon>core chlorophytes</taxon>
        <taxon>Chlorophyceae</taxon>
        <taxon>CS clade</taxon>
        <taxon>Chlamydomonadales</taxon>
        <taxon>Dunaliellaceae</taxon>
        <taxon>Dunaliella</taxon>
    </lineage>
</organism>
<feature type="region of interest" description="Disordered" evidence="9">
    <location>
        <begin position="778"/>
        <end position="823"/>
    </location>
</feature>
<feature type="compositionally biased region" description="Basic and acidic residues" evidence="9">
    <location>
        <begin position="10"/>
        <end position="19"/>
    </location>
</feature>
<evidence type="ECO:0000256" key="2">
    <source>
        <dbReference type="ARBA" id="ARBA00022801"/>
    </source>
</evidence>
<feature type="compositionally biased region" description="Basic and acidic residues" evidence="9">
    <location>
        <begin position="810"/>
        <end position="823"/>
    </location>
</feature>
<evidence type="ECO:0000256" key="5">
    <source>
        <dbReference type="ARBA" id="ARBA00022884"/>
    </source>
</evidence>
<dbReference type="PROSITE" id="PS51195">
    <property type="entry name" value="Q_MOTIF"/>
    <property type="match status" value="1"/>
</dbReference>
<feature type="short sequence motif" description="Q motif" evidence="7">
    <location>
        <begin position="351"/>
        <end position="379"/>
    </location>
</feature>
<dbReference type="Pfam" id="PF00271">
    <property type="entry name" value="Helicase_C"/>
    <property type="match status" value="1"/>
</dbReference>
<evidence type="ECO:0000256" key="7">
    <source>
        <dbReference type="PROSITE-ProRule" id="PRU00552"/>
    </source>
</evidence>
<comment type="similarity">
    <text evidence="6">Belongs to the DEAD box helicase family. DDX18/HAS1 subfamily.</text>
</comment>
<feature type="compositionally biased region" description="Acidic residues" evidence="9">
    <location>
        <begin position="138"/>
        <end position="152"/>
    </location>
</feature>
<evidence type="ECO:0000313" key="12">
    <source>
        <dbReference type="EMBL" id="KAF5839722.1"/>
    </source>
</evidence>
<gene>
    <name evidence="12" type="ORF">DUNSADRAFT_18722</name>
</gene>
<dbReference type="InterPro" id="IPR027417">
    <property type="entry name" value="P-loop_NTPase"/>
</dbReference>
<protein>
    <recommendedName>
        <fullName evidence="8">ATP-dependent RNA helicase</fullName>
        <ecNumber evidence="8">3.6.4.13</ecNumber>
    </recommendedName>
</protein>
<feature type="compositionally biased region" description="Polar residues" evidence="9">
    <location>
        <begin position="50"/>
        <end position="66"/>
    </location>
</feature>
<keyword evidence="1 8" id="KW-0547">Nucleotide-binding</keyword>
<dbReference type="PANTHER" id="PTHR24031">
    <property type="entry name" value="RNA HELICASE"/>
    <property type="match status" value="1"/>
</dbReference>
<keyword evidence="4 8" id="KW-0067">ATP-binding</keyword>
<comment type="domain">
    <text evidence="8">The Q motif is unique to and characteristic of the DEAD box family of RNA helicases and controls ATP binding and hydrolysis.</text>
</comment>
<keyword evidence="2 8" id="KW-0378">Hydrolase</keyword>
<feature type="compositionally biased region" description="Low complexity" evidence="9">
    <location>
        <begin position="282"/>
        <end position="295"/>
    </location>
</feature>
<evidence type="ECO:0000256" key="6">
    <source>
        <dbReference type="ARBA" id="ARBA00024357"/>
    </source>
</evidence>
<reference evidence="12" key="1">
    <citation type="submission" date="2017-08" db="EMBL/GenBank/DDBJ databases">
        <authorList>
            <person name="Polle J.E."/>
            <person name="Barry K."/>
            <person name="Cushman J."/>
            <person name="Schmutz J."/>
            <person name="Tran D."/>
            <person name="Hathwaick L.T."/>
            <person name="Yim W.C."/>
            <person name="Jenkins J."/>
            <person name="Mckie-Krisberg Z.M."/>
            <person name="Prochnik S."/>
            <person name="Lindquist E."/>
            <person name="Dockter R.B."/>
            <person name="Adam C."/>
            <person name="Molina H."/>
            <person name="Bunkerborg J."/>
            <person name="Jin E."/>
            <person name="Buchheim M."/>
            <person name="Magnuson J."/>
        </authorList>
    </citation>
    <scope>NUCLEOTIDE SEQUENCE</scope>
    <source>
        <strain evidence="12">CCAP 19/18</strain>
    </source>
</reference>
<dbReference type="InterPro" id="IPR011545">
    <property type="entry name" value="DEAD/DEAH_box_helicase_dom"/>
</dbReference>
<comment type="function">
    <text evidence="8">RNA helicase.</text>
</comment>
<dbReference type="Proteomes" id="UP000815325">
    <property type="component" value="Unassembled WGS sequence"/>
</dbReference>
<evidence type="ECO:0000259" key="10">
    <source>
        <dbReference type="PROSITE" id="PS51192"/>
    </source>
</evidence>
<evidence type="ECO:0000256" key="3">
    <source>
        <dbReference type="ARBA" id="ARBA00022806"/>
    </source>
</evidence>
<feature type="domain" description="DEAD-box RNA helicase Q" evidence="11">
    <location>
        <begin position="351"/>
        <end position="379"/>
    </location>
</feature>
<evidence type="ECO:0000256" key="1">
    <source>
        <dbReference type="ARBA" id="ARBA00022741"/>
    </source>
</evidence>
<keyword evidence="3 8" id="KW-0347">Helicase</keyword>
<dbReference type="SUPFAM" id="SSF52540">
    <property type="entry name" value="P-loop containing nucleoside triphosphate hydrolases"/>
    <property type="match status" value="2"/>
</dbReference>
<feature type="compositionally biased region" description="Low complexity" evidence="9">
    <location>
        <begin position="106"/>
        <end position="136"/>
    </location>
</feature>
<sequence length="823" mass="90204">MAGRKRNRGKSHDGGREAADGGSVSDGSAVKAQKGSKAATPHAKSPKPATPSQKSPGAAQDGQQPSNKKHKVLFPPPKTPPANPSPKPVPETNNSAVGKKQKQHHQQQQQQPPSAAASGSSKKQQKMAAAAAARQASDSDEEDEGEDEDGMDSGDHDGTGPTSEEIEAALGYHDGEEEGSSSEEGEGEDEEDESDDDDDDDDEQQQQEGSNHKHQHHQQQLQQQQEQQRQQQQANPSARRRKQEQQQQQEQDESNSEEDGEDSEGEEGMSEDDESGEEDVPGKLQQLQQQQQGGKVQDGTRVTLERVGPSGGGYTESSDGDNDDAEGGSQGQKGMVVERQHASVSGIMTTTEFSGLGLSEPTMKGVADMQFQHMTEVQARTIPALLTGRDVLGAARTGSGKTLAFLIPAIELLYRAHFMPRNGTGAIVISPTRELALQIYGVARDLMKHHSQTHGIVMGGANRRSEAERLVKGVNLLVSTPGRLLDHLQNTKGFVYRNLACLTIDEADRILEIGFEEEMRQIIKILPKERQTMLFSATQTNKVEDLACLSFKHQPLYVGVDDGRSVATREGLEQGYCVVAADKRFLLLFTFLKKNLNKKCDPQMLSKSTSTVWATLGYLHTHYLIVTSTPTAFSGFMQQWTGSSSMTPRMILRSTSIAWAGLRYLNAHDLIITFMQRWTGSSSTIPWMIPKTVDWIIQYDPPDDPKEYIHRVGRTARGKEGRGRALLLLMPEELLFLKYLKEARAVAKSFGFSVPPRVTLALESKSKHTRKAAKLMAQLGARSGKGKGQDAQADYKRVSGHAFSAANPRGKRDSSDKRQFVRL</sequence>
<feature type="domain" description="Helicase ATP-binding" evidence="10">
    <location>
        <begin position="382"/>
        <end position="557"/>
    </location>
</feature>
<dbReference type="InterPro" id="IPR014001">
    <property type="entry name" value="Helicase_ATP-bd"/>
</dbReference>
<dbReference type="PROSITE" id="PS51192">
    <property type="entry name" value="HELICASE_ATP_BIND_1"/>
    <property type="match status" value="1"/>
</dbReference>
<feature type="compositionally biased region" description="Acidic residues" evidence="9">
    <location>
        <begin position="175"/>
        <end position="205"/>
    </location>
</feature>
<dbReference type="SMART" id="SM00487">
    <property type="entry name" value="DEXDc"/>
    <property type="match status" value="1"/>
</dbReference>
<dbReference type="EMBL" id="MU069534">
    <property type="protein sequence ID" value="KAF5839722.1"/>
    <property type="molecule type" value="Genomic_DNA"/>
</dbReference>
<dbReference type="Gene3D" id="3.40.50.300">
    <property type="entry name" value="P-loop containing nucleotide triphosphate hydrolases"/>
    <property type="match status" value="2"/>
</dbReference>
<dbReference type="EC" id="3.6.4.13" evidence="8"/>
<comment type="catalytic activity">
    <reaction evidence="8">
        <text>ATP + H2O = ADP + phosphate + H(+)</text>
        <dbReference type="Rhea" id="RHEA:13065"/>
        <dbReference type="ChEBI" id="CHEBI:15377"/>
        <dbReference type="ChEBI" id="CHEBI:15378"/>
        <dbReference type="ChEBI" id="CHEBI:30616"/>
        <dbReference type="ChEBI" id="CHEBI:43474"/>
        <dbReference type="ChEBI" id="CHEBI:456216"/>
        <dbReference type="EC" id="3.6.4.13"/>
    </reaction>
</comment>
<keyword evidence="13" id="KW-1185">Reference proteome</keyword>
<dbReference type="Pfam" id="PF00270">
    <property type="entry name" value="DEAD"/>
    <property type="match status" value="1"/>
</dbReference>
<evidence type="ECO:0000256" key="4">
    <source>
        <dbReference type="ARBA" id="ARBA00022840"/>
    </source>
</evidence>
<feature type="region of interest" description="Disordered" evidence="9">
    <location>
        <begin position="1"/>
        <end position="332"/>
    </location>
</feature>
<dbReference type="InterPro" id="IPR001650">
    <property type="entry name" value="Helicase_C-like"/>
</dbReference>
<feature type="compositionally biased region" description="Pro residues" evidence="9">
    <location>
        <begin position="74"/>
        <end position="89"/>
    </location>
</feature>
<evidence type="ECO:0000313" key="13">
    <source>
        <dbReference type="Proteomes" id="UP000815325"/>
    </source>
</evidence>
<feature type="compositionally biased region" description="Low complexity" evidence="9">
    <location>
        <begin position="218"/>
        <end position="233"/>
    </location>
</feature>
<proteinExistence type="inferred from homology"/>